<evidence type="ECO:0000313" key="5">
    <source>
        <dbReference type="Proteomes" id="UP000824232"/>
    </source>
</evidence>
<organism evidence="4 5">
    <name type="scientific">Candidatus Onthousia excrementipullorum</name>
    <dbReference type="NCBI Taxonomy" id="2840884"/>
    <lineage>
        <taxon>Bacteria</taxon>
        <taxon>Bacillati</taxon>
        <taxon>Bacillota</taxon>
        <taxon>Bacilli</taxon>
        <taxon>Candidatus Onthousia</taxon>
    </lineage>
</organism>
<keyword evidence="1" id="KW-0378">Hydrolase</keyword>
<dbReference type="CDD" id="cd00004">
    <property type="entry name" value="Sortase"/>
    <property type="match status" value="1"/>
</dbReference>
<dbReference type="SUPFAM" id="SSF63817">
    <property type="entry name" value="Sortase"/>
    <property type="match status" value="1"/>
</dbReference>
<evidence type="ECO:0000313" key="4">
    <source>
        <dbReference type="EMBL" id="HIR58446.1"/>
    </source>
</evidence>
<reference evidence="4" key="2">
    <citation type="journal article" date="2021" name="PeerJ">
        <title>Extensive microbial diversity within the chicken gut microbiome revealed by metagenomics and culture.</title>
        <authorList>
            <person name="Gilroy R."/>
            <person name="Ravi A."/>
            <person name="Getino M."/>
            <person name="Pursley I."/>
            <person name="Horton D.L."/>
            <person name="Alikhan N.F."/>
            <person name="Baker D."/>
            <person name="Gharbi K."/>
            <person name="Hall N."/>
            <person name="Watson M."/>
            <person name="Adriaenssens E.M."/>
            <person name="Foster-Nyarko E."/>
            <person name="Jarju S."/>
            <person name="Secka A."/>
            <person name="Antonio M."/>
            <person name="Oren A."/>
            <person name="Chaudhuri R.R."/>
            <person name="La Ragione R."/>
            <person name="Hildebrand F."/>
            <person name="Pallen M.J."/>
        </authorList>
    </citation>
    <scope>NUCLEOTIDE SEQUENCE</scope>
    <source>
        <strain evidence="4">CHK184-20233</strain>
    </source>
</reference>
<keyword evidence="3" id="KW-0472">Membrane</keyword>
<name>A0A9D1J2A4_9FIRM</name>
<evidence type="ECO:0000256" key="3">
    <source>
        <dbReference type="SAM" id="Phobius"/>
    </source>
</evidence>
<feature type="transmembrane region" description="Helical" evidence="3">
    <location>
        <begin position="12"/>
        <end position="32"/>
    </location>
</feature>
<sequence length="217" mass="24997">MQRKSKNLKSQLFKVGFFFLIVGILVFISTPLRKLKDEVYEEMRLAIFQLNINETNNTTINNVNTENLEVTSENTEKAEANDKKANYSYIGELSIPKIKLRRGFVSKESRYNNIEYNITVANEANYPDVPLGNFILMAHSGNAYISFFDKLYKLQIGDEASVSYNAVTYNYRLTSIYNQAKTGTVAIYRNPNVKTLTLITCTHNDDYNQTIYIFEEI</sequence>
<dbReference type="InterPro" id="IPR005754">
    <property type="entry name" value="Sortase"/>
</dbReference>
<proteinExistence type="predicted"/>
<dbReference type="Gene3D" id="2.40.260.10">
    <property type="entry name" value="Sortase"/>
    <property type="match status" value="1"/>
</dbReference>
<dbReference type="AlphaFoldDB" id="A0A9D1J2A4"/>
<protein>
    <submittedName>
        <fullName evidence="4">Sortase</fullName>
    </submittedName>
</protein>
<reference evidence="4" key="1">
    <citation type="submission" date="2020-10" db="EMBL/GenBank/DDBJ databases">
        <authorList>
            <person name="Gilroy R."/>
        </authorList>
    </citation>
    <scope>NUCLEOTIDE SEQUENCE</scope>
    <source>
        <strain evidence="4">CHK184-20233</strain>
    </source>
</reference>
<dbReference type="Pfam" id="PF04203">
    <property type="entry name" value="Sortase"/>
    <property type="match status" value="1"/>
</dbReference>
<keyword evidence="3" id="KW-0812">Transmembrane</keyword>
<feature type="active site" description="Acyl-thioester intermediate" evidence="2">
    <location>
        <position position="201"/>
    </location>
</feature>
<comment type="caution">
    <text evidence="4">The sequence shown here is derived from an EMBL/GenBank/DDBJ whole genome shotgun (WGS) entry which is preliminary data.</text>
</comment>
<gene>
    <name evidence="4" type="ORF">IAB38_00180</name>
</gene>
<keyword evidence="3" id="KW-1133">Transmembrane helix</keyword>
<dbReference type="GO" id="GO:0016787">
    <property type="term" value="F:hydrolase activity"/>
    <property type="evidence" value="ECO:0007669"/>
    <property type="project" value="UniProtKB-KW"/>
</dbReference>
<accession>A0A9D1J2A4</accession>
<evidence type="ECO:0000256" key="1">
    <source>
        <dbReference type="ARBA" id="ARBA00022801"/>
    </source>
</evidence>
<dbReference type="EMBL" id="DVHC01000003">
    <property type="protein sequence ID" value="HIR58446.1"/>
    <property type="molecule type" value="Genomic_DNA"/>
</dbReference>
<feature type="active site" description="Proton donor/acceptor" evidence="2">
    <location>
        <position position="139"/>
    </location>
</feature>
<evidence type="ECO:0000256" key="2">
    <source>
        <dbReference type="PIRSR" id="PIRSR605754-1"/>
    </source>
</evidence>
<dbReference type="InterPro" id="IPR023365">
    <property type="entry name" value="Sortase_dom-sf"/>
</dbReference>
<dbReference type="Proteomes" id="UP000824232">
    <property type="component" value="Unassembled WGS sequence"/>
</dbReference>